<dbReference type="AlphaFoldDB" id="A0AAV3TBB6"/>
<evidence type="ECO:0000313" key="5">
    <source>
        <dbReference type="Proteomes" id="UP001500420"/>
    </source>
</evidence>
<reference evidence="4 5" key="1">
    <citation type="journal article" date="2019" name="Int. J. Syst. Evol. Microbiol.">
        <title>The Global Catalogue of Microorganisms (GCM) 10K type strain sequencing project: providing services to taxonomists for standard genome sequencing and annotation.</title>
        <authorList>
            <consortium name="The Broad Institute Genomics Platform"/>
            <consortium name="The Broad Institute Genome Sequencing Center for Infectious Disease"/>
            <person name="Wu L."/>
            <person name="Ma J."/>
        </authorList>
    </citation>
    <scope>NUCLEOTIDE SEQUENCE [LARGE SCALE GENOMIC DNA]</scope>
    <source>
        <strain evidence="4 5">JCM 16328</strain>
    </source>
</reference>
<feature type="region of interest" description="Disordered" evidence="1">
    <location>
        <begin position="114"/>
        <end position="140"/>
    </location>
</feature>
<keyword evidence="2" id="KW-1133">Transmembrane helix</keyword>
<evidence type="ECO:0000259" key="3">
    <source>
        <dbReference type="Pfam" id="PF13559"/>
    </source>
</evidence>
<sequence length="296" mass="30403">MQSDTLRPALAAGLCIAALGLGAATLSNAVVVESNPMAMPGGGIDPPWSTTAAFVAVGVLFALLALAVYAVNGGGIGDKRWALKGIPVLVGIIALIIVVNHLWLTALQPPEGFPMPTGNESGGGGGGGANVSPGGGGGPGDPVGSGNMLVTIALFGAVLVGVVAVFGAEYIPWQRDDDTTRAEVAEEASDDDESIGEAAGRAADRIESAEDSAENEVYRAWREMAESVDVGNPRTSTPAEFAAAAADAGLDRDRVAELTELFEAVRYGDRPVTEEREERAVAALREIEREHGGDER</sequence>
<accession>A0AAV3TBB6</accession>
<proteinExistence type="predicted"/>
<protein>
    <recommendedName>
        <fullName evidence="3">Protein-glutamine gamma-glutamyltransferase-like C-terminal domain-containing protein</fullName>
    </recommendedName>
</protein>
<keyword evidence="2" id="KW-0812">Transmembrane</keyword>
<feature type="domain" description="Protein-glutamine gamma-glutamyltransferase-like C-terminal" evidence="3">
    <location>
        <begin position="218"/>
        <end position="285"/>
    </location>
</feature>
<evidence type="ECO:0000256" key="1">
    <source>
        <dbReference type="SAM" id="MobiDB-lite"/>
    </source>
</evidence>
<gene>
    <name evidence="4" type="ORF">GCM10009020_23830</name>
</gene>
<keyword evidence="2" id="KW-0472">Membrane</keyword>
<feature type="transmembrane region" description="Helical" evidence="2">
    <location>
        <begin position="53"/>
        <end position="71"/>
    </location>
</feature>
<name>A0AAV3TBB6_9EURY</name>
<keyword evidence="5" id="KW-1185">Reference proteome</keyword>
<dbReference type="RefSeq" id="WP_343774247.1">
    <property type="nucleotide sequence ID" value="NZ_BAAADV010000004.1"/>
</dbReference>
<dbReference type="Pfam" id="PF13559">
    <property type="entry name" value="DUF4129"/>
    <property type="match status" value="1"/>
</dbReference>
<feature type="compositionally biased region" description="Acidic residues" evidence="1">
    <location>
        <begin position="186"/>
        <end position="195"/>
    </location>
</feature>
<dbReference type="Proteomes" id="UP001500420">
    <property type="component" value="Unassembled WGS sequence"/>
</dbReference>
<feature type="region of interest" description="Disordered" evidence="1">
    <location>
        <begin position="186"/>
        <end position="211"/>
    </location>
</feature>
<comment type="caution">
    <text evidence="4">The sequence shown here is derived from an EMBL/GenBank/DDBJ whole genome shotgun (WGS) entry which is preliminary data.</text>
</comment>
<evidence type="ECO:0000256" key="2">
    <source>
        <dbReference type="SAM" id="Phobius"/>
    </source>
</evidence>
<feature type="transmembrane region" description="Helical" evidence="2">
    <location>
        <begin position="83"/>
        <end position="104"/>
    </location>
</feature>
<dbReference type="EMBL" id="BAAADV010000004">
    <property type="protein sequence ID" value="GAA0675419.1"/>
    <property type="molecule type" value="Genomic_DNA"/>
</dbReference>
<feature type="compositionally biased region" description="Gly residues" evidence="1">
    <location>
        <begin position="120"/>
        <end position="140"/>
    </location>
</feature>
<organism evidence="4 5">
    <name type="scientific">Natronoarchaeum mannanilyticum</name>
    <dbReference type="NCBI Taxonomy" id="926360"/>
    <lineage>
        <taxon>Archaea</taxon>
        <taxon>Methanobacteriati</taxon>
        <taxon>Methanobacteriota</taxon>
        <taxon>Stenosarchaea group</taxon>
        <taxon>Halobacteria</taxon>
        <taxon>Halobacteriales</taxon>
        <taxon>Natronoarchaeaceae</taxon>
    </lineage>
</organism>
<feature type="transmembrane region" description="Helical" evidence="2">
    <location>
        <begin position="148"/>
        <end position="171"/>
    </location>
</feature>
<evidence type="ECO:0000313" key="4">
    <source>
        <dbReference type="EMBL" id="GAA0675419.1"/>
    </source>
</evidence>
<dbReference type="InterPro" id="IPR025403">
    <property type="entry name" value="TgpA-like_C"/>
</dbReference>